<dbReference type="InterPro" id="IPR010982">
    <property type="entry name" value="Lambda_DNA-bd_dom_sf"/>
</dbReference>
<evidence type="ECO:0000259" key="2">
    <source>
        <dbReference type="PROSITE" id="PS50943"/>
    </source>
</evidence>
<protein>
    <submittedName>
        <fullName evidence="3">Helix-turn-helix domain protein</fullName>
    </submittedName>
</protein>
<dbReference type="Gene3D" id="1.10.260.40">
    <property type="entry name" value="lambda repressor-like DNA-binding domains"/>
    <property type="match status" value="1"/>
</dbReference>
<accession>A0A0G1DJK8</accession>
<dbReference type="InterPro" id="IPR050807">
    <property type="entry name" value="TransReg_Diox_bact_type"/>
</dbReference>
<dbReference type="CDD" id="cd00093">
    <property type="entry name" value="HTH_XRE"/>
    <property type="match status" value="1"/>
</dbReference>
<proteinExistence type="predicted"/>
<organism evidence="3 4">
    <name type="scientific">Candidatus Gottesmanbacteria bacterium GW2011_GWA2_43_14</name>
    <dbReference type="NCBI Taxonomy" id="1618443"/>
    <lineage>
        <taxon>Bacteria</taxon>
        <taxon>Candidatus Gottesmaniibacteriota</taxon>
    </lineage>
</organism>
<dbReference type="Proteomes" id="UP000034894">
    <property type="component" value="Unassembled WGS sequence"/>
</dbReference>
<feature type="domain" description="HTH cro/C1-type" evidence="2">
    <location>
        <begin position="42"/>
        <end position="92"/>
    </location>
</feature>
<dbReference type="SMART" id="SM00530">
    <property type="entry name" value="HTH_XRE"/>
    <property type="match status" value="1"/>
</dbReference>
<dbReference type="PROSITE" id="PS50943">
    <property type="entry name" value="HTH_CROC1"/>
    <property type="match status" value="1"/>
</dbReference>
<reference evidence="3 4" key="1">
    <citation type="journal article" date="2015" name="Nature">
        <title>rRNA introns, odd ribosomes, and small enigmatic genomes across a large radiation of phyla.</title>
        <authorList>
            <person name="Brown C.T."/>
            <person name="Hug L.A."/>
            <person name="Thomas B.C."/>
            <person name="Sharon I."/>
            <person name="Castelle C.J."/>
            <person name="Singh A."/>
            <person name="Wilkins M.J."/>
            <person name="Williams K.H."/>
            <person name="Banfield J.F."/>
        </authorList>
    </citation>
    <scope>NUCLEOTIDE SEQUENCE [LARGE SCALE GENOMIC DNA]</scope>
</reference>
<dbReference type="PANTHER" id="PTHR46797:SF1">
    <property type="entry name" value="METHYLPHOSPHONATE SYNTHASE"/>
    <property type="match status" value="1"/>
</dbReference>
<keyword evidence="1" id="KW-0238">DNA-binding</keyword>
<evidence type="ECO:0000313" key="4">
    <source>
        <dbReference type="Proteomes" id="UP000034894"/>
    </source>
</evidence>
<dbReference type="STRING" id="1618443.UV73_C0005G0029"/>
<dbReference type="EMBL" id="LCFP01000005">
    <property type="protein sequence ID" value="KKS97752.1"/>
    <property type="molecule type" value="Genomic_DNA"/>
</dbReference>
<comment type="caution">
    <text evidence="3">The sequence shown here is derived from an EMBL/GenBank/DDBJ whole genome shotgun (WGS) entry which is preliminary data.</text>
</comment>
<gene>
    <name evidence="3" type="ORF">UV73_C0005G0029</name>
</gene>
<name>A0A0G1DJK8_9BACT</name>
<evidence type="ECO:0000313" key="3">
    <source>
        <dbReference type="EMBL" id="KKS97752.1"/>
    </source>
</evidence>
<dbReference type="GO" id="GO:0003677">
    <property type="term" value="F:DNA binding"/>
    <property type="evidence" value="ECO:0007669"/>
    <property type="project" value="UniProtKB-KW"/>
</dbReference>
<dbReference type="GO" id="GO:0003700">
    <property type="term" value="F:DNA-binding transcription factor activity"/>
    <property type="evidence" value="ECO:0007669"/>
    <property type="project" value="TreeGrafter"/>
</dbReference>
<dbReference type="InterPro" id="IPR001387">
    <property type="entry name" value="Cro/C1-type_HTH"/>
</dbReference>
<dbReference type="GO" id="GO:0005829">
    <property type="term" value="C:cytosol"/>
    <property type="evidence" value="ECO:0007669"/>
    <property type="project" value="TreeGrafter"/>
</dbReference>
<dbReference type="SUPFAM" id="SSF47413">
    <property type="entry name" value="lambda repressor-like DNA-binding domains"/>
    <property type="match status" value="1"/>
</dbReference>
<dbReference type="PANTHER" id="PTHR46797">
    <property type="entry name" value="HTH-TYPE TRANSCRIPTIONAL REGULATOR"/>
    <property type="match status" value="1"/>
</dbReference>
<dbReference type="AlphaFoldDB" id="A0A0G1DJK8"/>
<sequence length="94" mass="10990">MKNKLYTFEDDLNRRLKNPKFKKAWVESEPEYQLAKQLMAKRLARKISQRELAKKLNTSQAVVSRIETMRANPSLSLLKRIAEELGSKLIVLFV</sequence>
<dbReference type="Pfam" id="PF01381">
    <property type="entry name" value="HTH_3"/>
    <property type="match status" value="1"/>
</dbReference>
<evidence type="ECO:0000256" key="1">
    <source>
        <dbReference type="ARBA" id="ARBA00023125"/>
    </source>
</evidence>